<protein>
    <recommendedName>
        <fullName evidence="1">F-box domain-containing protein</fullName>
    </recommendedName>
</protein>
<dbReference type="Pfam" id="PF12937">
    <property type="entry name" value="F-box-like"/>
    <property type="match status" value="1"/>
</dbReference>
<dbReference type="Proteomes" id="UP000807353">
    <property type="component" value="Unassembled WGS sequence"/>
</dbReference>
<accession>A0A9P5XXD5</accession>
<dbReference type="Gene3D" id="3.80.10.10">
    <property type="entry name" value="Ribonuclease Inhibitor"/>
    <property type="match status" value="1"/>
</dbReference>
<dbReference type="SUPFAM" id="SSF52047">
    <property type="entry name" value="RNI-like"/>
    <property type="match status" value="1"/>
</dbReference>
<organism evidence="2 3">
    <name type="scientific">Collybia nuda</name>
    <dbReference type="NCBI Taxonomy" id="64659"/>
    <lineage>
        <taxon>Eukaryota</taxon>
        <taxon>Fungi</taxon>
        <taxon>Dikarya</taxon>
        <taxon>Basidiomycota</taxon>
        <taxon>Agaricomycotina</taxon>
        <taxon>Agaricomycetes</taxon>
        <taxon>Agaricomycetidae</taxon>
        <taxon>Agaricales</taxon>
        <taxon>Tricholomatineae</taxon>
        <taxon>Clitocybaceae</taxon>
        <taxon>Collybia</taxon>
    </lineage>
</organism>
<proteinExistence type="predicted"/>
<comment type="caution">
    <text evidence="2">The sequence shown here is derived from an EMBL/GenBank/DDBJ whole genome shotgun (WGS) entry which is preliminary data.</text>
</comment>
<dbReference type="InterPro" id="IPR032675">
    <property type="entry name" value="LRR_dom_sf"/>
</dbReference>
<name>A0A9P5XXD5_9AGAR</name>
<keyword evidence="3" id="KW-1185">Reference proteome</keyword>
<dbReference type="EMBL" id="MU150372">
    <property type="protein sequence ID" value="KAF9457430.1"/>
    <property type="molecule type" value="Genomic_DNA"/>
</dbReference>
<dbReference type="AlphaFoldDB" id="A0A9P5XXD5"/>
<dbReference type="OrthoDB" id="2857166at2759"/>
<evidence type="ECO:0000313" key="2">
    <source>
        <dbReference type="EMBL" id="KAF9457430.1"/>
    </source>
</evidence>
<sequence length="553" mass="62499">MIRSVECCGLEPILGTAKDHDGNTTFGEDANRVETSICGLVRRWRHNASAPIFKLPPEVLNLIFELIVNPDHLTQDPGRPHPYQQLNISHTCSRWRQLALGSTNLWTHITLNASQCWVETLLDRSQQAPLIVEVDLQCPHIRDFSPVWAQIPRIRRLSVMATSRFNFYDPAPQHLCVEAILPNIPVVAELLESFTLLASGYVVSAYLPESIFAAGTPRLRQLELQNCDFDINSPFLTGITSFMLTSKLEISSSQQIVDALGSMPNLEILYLEESIPSFHDTVHPPSQECIPIDKRKPLQQLTQLSVINARVADCLHILNYFTFPTLSTTKLVLEGTRDASELETLASTVSRLVNDEGLGTRRPFHHLDAWCNFSWRVELEAWNMKPTDASNESPPFCLWATLPGHRPADICNTLVGILPLEDLHVLRVHDFGVIDWSMFRRLRSLHCLSTSEFNSDAGLLQALSMENPLTPQLAMGVQKDQLSILYFPSLRELKVQGWDYNEERDMLLRSVLVKRKDSYIPIMKLTLILCDISSAQEQGLSEIVEEVVVEHQV</sequence>
<gene>
    <name evidence="2" type="ORF">BDZ94DRAFT_232219</name>
</gene>
<feature type="domain" description="F-box" evidence="1">
    <location>
        <begin position="54"/>
        <end position="111"/>
    </location>
</feature>
<evidence type="ECO:0000259" key="1">
    <source>
        <dbReference type="Pfam" id="PF12937"/>
    </source>
</evidence>
<dbReference type="InterPro" id="IPR001810">
    <property type="entry name" value="F-box_dom"/>
</dbReference>
<reference evidence="2" key="1">
    <citation type="submission" date="2020-11" db="EMBL/GenBank/DDBJ databases">
        <authorList>
            <consortium name="DOE Joint Genome Institute"/>
            <person name="Ahrendt S."/>
            <person name="Riley R."/>
            <person name="Andreopoulos W."/>
            <person name="Labutti K."/>
            <person name="Pangilinan J."/>
            <person name="Ruiz-Duenas F.J."/>
            <person name="Barrasa J.M."/>
            <person name="Sanchez-Garcia M."/>
            <person name="Camarero S."/>
            <person name="Miyauchi S."/>
            <person name="Serrano A."/>
            <person name="Linde D."/>
            <person name="Babiker R."/>
            <person name="Drula E."/>
            <person name="Ayuso-Fernandez I."/>
            <person name="Pacheco R."/>
            <person name="Padilla G."/>
            <person name="Ferreira P."/>
            <person name="Barriuso J."/>
            <person name="Kellner H."/>
            <person name="Castanera R."/>
            <person name="Alfaro M."/>
            <person name="Ramirez L."/>
            <person name="Pisabarro A.G."/>
            <person name="Kuo A."/>
            <person name="Tritt A."/>
            <person name="Lipzen A."/>
            <person name="He G."/>
            <person name="Yan M."/>
            <person name="Ng V."/>
            <person name="Cullen D."/>
            <person name="Martin F."/>
            <person name="Rosso M.-N."/>
            <person name="Henrissat B."/>
            <person name="Hibbett D."/>
            <person name="Martinez A.T."/>
            <person name="Grigoriev I.V."/>
        </authorList>
    </citation>
    <scope>NUCLEOTIDE SEQUENCE</scope>
    <source>
        <strain evidence="2">CBS 247.69</strain>
    </source>
</reference>
<evidence type="ECO:0000313" key="3">
    <source>
        <dbReference type="Proteomes" id="UP000807353"/>
    </source>
</evidence>